<accession>A0A0A9G483</accession>
<name>A0A0A9G483_ARUDO</name>
<protein>
    <submittedName>
        <fullName evidence="1">Uncharacterized protein</fullName>
    </submittedName>
</protein>
<reference evidence="1" key="2">
    <citation type="journal article" date="2015" name="Data Brief">
        <title>Shoot transcriptome of the giant reed, Arundo donax.</title>
        <authorList>
            <person name="Barrero R.A."/>
            <person name="Guerrero F.D."/>
            <person name="Moolhuijzen P."/>
            <person name="Goolsby J.A."/>
            <person name="Tidwell J."/>
            <person name="Bellgard S.E."/>
            <person name="Bellgard M.I."/>
        </authorList>
    </citation>
    <scope>NUCLEOTIDE SEQUENCE</scope>
    <source>
        <tissue evidence="1">Shoot tissue taken approximately 20 cm above the soil surface</tissue>
    </source>
</reference>
<organism evidence="1">
    <name type="scientific">Arundo donax</name>
    <name type="common">Giant reed</name>
    <name type="synonym">Donax arundinaceus</name>
    <dbReference type="NCBI Taxonomy" id="35708"/>
    <lineage>
        <taxon>Eukaryota</taxon>
        <taxon>Viridiplantae</taxon>
        <taxon>Streptophyta</taxon>
        <taxon>Embryophyta</taxon>
        <taxon>Tracheophyta</taxon>
        <taxon>Spermatophyta</taxon>
        <taxon>Magnoliopsida</taxon>
        <taxon>Liliopsida</taxon>
        <taxon>Poales</taxon>
        <taxon>Poaceae</taxon>
        <taxon>PACMAD clade</taxon>
        <taxon>Arundinoideae</taxon>
        <taxon>Arundineae</taxon>
        <taxon>Arundo</taxon>
    </lineage>
</organism>
<evidence type="ECO:0000313" key="1">
    <source>
        <dbReference type="EMBL" id="JAE17351.1"/>
    </source>
</evidence>
<dbReference type="EMBL" id="GBRH01180545">
    <property type="protein sequence ID" value="JAE17351.1"/>
    <property type="molecule type" value="Transcribed_RNA"/>
</dbReference>
<sequence>MISGNIDLDELIRWELSNYSKCHQIKISLARKKKFNRYK</sequence>
<proteinExistence type="predicted"/>
<dbReference type="AlphaFoldDB" id="A0A0A9G483"/>
<reference evidence="1" key="1">
    <citation type="submission" date="2014-09" db="EMBL/GenBank/DDBJ databases">
        <authorList>
            <person name="Magalhaes I.L.F."/>
            <person name="Oliveira U."/>
            <person name="Santos F.R."/>
            <person name="Vidigal T.H.D.A."/>
            <person name="Brescovit A.D."/>
            <person name="Santos A.J."/>
        </authorList>
    </citation>
    <scope>NUCLEOTIDE SEQUENCE</scope>
    <source>
        <tissue evidence="1">Shoot tissue taken approximately 20 cm above the soil surface</tissue>
    </source>
</reference>